<evidence type="ECO:0000313" key="1">
    <source>
        <dbReference type="EMBL" id="SVE02549.1"/>
    </source>
</evidence>
<protein>
    <submittedName>
        <fullName evidence="1">Uncharacterized protein</fullName>
    </submittedName>
</protein>
<gene>
    <name evidence="1" type="ORF">METZ01_LOCUS455403</name>
</gene>
<accession>A0A383A4Q4</accession>
<dbReference type="EMBL" id="UINC01189037">
    <property type="protein sequence ID" value="SVE02549.1"/>
    <property type="molecule type" value="Genomic_DNA"/>
</dbReference>
<reference evidence="1" key="1">
    <citation type="submission" date="2018-05" db="EMBL/GenBank/DDBJ databases">
        <authorList>
            <person name="Lanie J.A."/>
            <person name="Ng W.-L."/>
            <person name="Kazmierczak K.M."/>
            <person name="Andrzejewski T.M."/>
            <person name="Davidsen T.M."/>
            <person name="Wayne K.J."/>
            <person name="Tettelin H."/>
            <person name="Glass J.I."/>
            <person name="Rusch D."/>
            <person name="Podicherti R."/>
            <person name="Tsui H.-C.T."/>
            <person name="Winkler M.E."/>
        </authorList>
    </citation>
    <scope>NUCLEOTIDE SEQUENCE</scope>
</reference>
<organism evidence="1">
    <name type="scientific">marine metagenome</name>
    <dbReference type="NCBI Taxonomy" id="408172"/>
    <lineage>
        <taxon>unclassified sequences</taxon>
        <taxon>metagenomes</taxon>
        <taxon>ecological metagenomes</taxon>
    </lineage>
</organism>
<proteinExistence type="predicted"/>
<name>A0A383A4Q4_9ZZZZ</name>
<sequence length="39" mass="4552">MIRIFFDLILALNQSPLDTIFSLCYDIWVFSLSFLPNKG</sequence>
<dbReference type="AlphaFoldDB" id="A0A383A4Q4"/>